<proteinExistence type="predicted"/>
<name>A0A831TEG1_9BACT</name>
<evidence type="ECO:0000313" key="2">
    <source>
        <dbReference type="EMBL" id="HEG90886.1"/>
    </source>
</evidence>
<dbReference type="EMBL" id="DSIY01000135">
    <property type="protein sequence ID" value="HEG90886.1"/>
    <property type="molecule type" value="Genomic_DNA"/>
</dbReference>
<feature type="transmembrane region" description="Helical" evidence="1">
    <location>
        <begin position="88"/>
        <end position="110"/>
    </location>
</feature>
<comment type="caution">
    <text evidence="2">The sequence shown here is derived from an EMBL/GenBank/DDBJ whole genome shotgun (WGS) entry which is preliminary data.</text>
</comment>
<evidence type="ECO:0000256" key="1">
    <source>
        <dbReference type="SAM" id="Phobius"/>
    </source>
</evidence>
<sequence>MYEHPDLPGEKERTIVDIGRAIGFIFQDQQWLKKVLIGGLLVFIPIIGWLIIGGYFLRLIRQVAEGRDLPLPEWNDFGGDLVRGLKGFVVGVVWSLPVIVLAVCTGALGAVGDSAGSDAPRAMAAVLALAGNCLSFLLSLVVAFFQPLFYSRLAVTERISDGLAFGAIFDEARGRFVDLLVVLLVAFVISLVASFGLLLCLVGVVFTTFIGYGMTCHLYGQVRRRITGTQAEPFAPSPAF</sequence>
<feature type="transmembrane region" description="Helical" evidence="1">
    <location>
        <begin position="35"/>
        <end position="57"/>
    </location>
</feature>
<dbReference type="Pfam" id="PF13197">
    <property type="entry name" value="DUF4013"/>
    <property type="match status" value="1"/>
</dbReference>
<dbReference type="AlphaFoldDB" id="A0A831TEG1"/>
<protein>
    <submittedName>
        <fullName evidence="2">DUF4013 domain-containing protein</fullName>
    </submittedName>
</protein>
<feature type="transmembrane region" description="Helical" evidence="1">
    <location>
        <begin position="122"/>
        <end position="145"/>
    </location>
</feature>
<keyword evidence="1" id="KW-0472">Membrane</keyword>
<gene>
    <name evidence="2" type="ORF">ENP34_05535</name>
</gene>
<keyword evidence="1" id="KW-1133">Transmembrane helix</keyword>
<feature type="transmembrane region" description="Helical" evidence="1">
    <location>
        <begin position="179"/>
        <end position="212"/>
    </location>
</feature>
<dbReference type="InterPro" id="IPR025098">
    <property type="entry name" value="DUF4013"/>
</dbReference>
<reference evidence="2" key="1">
    <citation type="journal article" date="2020" name="mSystems">
        <title>Genome- and Community-Level Interaction Insights into Carbon Utilization and Element Cycling Functions of Hydrothermarchaeota in Hydrothermal Sediment.</title>
        <authorList>
            <person name="Zhou Z."/>
            <person name="Liu Y."/>
            <person name="Xu W."/>
            <person name="Pan J."/>
            <person name="Luo Z.H."/>
            <person name="Li M."/>
        </authorList>
    </citation>
    <scope>NUCLEOTIDE SEQUENCE [LARGE SCALE GENOMIC DNA]</scope>
    <source>
        <strain evidence="2">SpSt-210</strain>
    </source>
</reference>
<accession>A0A831TEG1</accession>
<organism evidence="2">
    <name type="scientific">Thermorudis peleae</name>
    <dbReference type="NCBI Taxonomy" id="1382356"/>
    <lineage>
        <taxon>Bacteria</taxon>
        <taxon>Pseudomonadati</taxon>
        <taxon>Thermomicrobiota</taxon>
        <taxon>Thermomicrobia</taxon>
        <taxon>Thermomicrobia incertae sedis</taxon>
        <taxon>Thermorudis</taxon>
    </lineage>
</organism>
<keyword evidence="1" id="KW-0812">Transmembrane</keyword>